<dbReference type="PANTHER" id="PTHR30482:SF10">
    <property type="entry name" value="HIGH-AFFINITY BRANCHED-CHAIN AMINO ACID TRANSPORT PROTEIN BRAE"/>
    <property type="match status" value="1"/>
</dbReference>
<protein>
    <recommendedName>
        <fullName evidence="9">Branched-chain amino acid transport system / permease component</fullName>
    </recommendedName>
</protein>
<evidence type="ECO:0000313" key="7">
    <source>
        <dbReference type="EMBL" id="KAF1019178.1"/>
    </source>
</evidence>
<gene>
    <name evidence="7" type="ORF">GAK30_03265</name>
</gene>
<dbReference type="InterPro" id="IPR043428">
    <property type="entry name" value="LivM-like"/>
</dbReference>
<dbReference type="Pfam" id="PF02653">
    <property type="entry name" value="BPD_transp_2"/>
    <property type="match status" value="1"/>
</dbReference>
<dbReference type="InterPro" id="IPR001851">
    <property type="entry name" value="ABC_transp_permease"/>
</dbReference>
<evidence type="ECO:0000256" key="1">
    <source>
        <dbReference type="ARBA" id="ARBA00004651"/>
    </source>
</evidence>
<evidence type="ECO:0000256" key="2">
    <source>
        <dbReference type="ARBA" id="ARBA00022475"/>
    </source>
</evidence>
<evidence type="ECO:0000256" key="5">
    <source>
        <dbReference type="ARBA" id="ARBA00023136"/>
    </source>
</evidence>
<keyword evidence="4 6" id="KW-1133">Transmembrane helix</keyword>
<evidence type="ECO:0008006" key="9">
    <source>
        <dbReference type="Google" id="ProtNLM"/>
    </source>
</evidence>
<comment type="caution">
    <text evidence="7">The sequence shown here is derived from an EMBL/GenBank/DDBJ whole genome shotgun (WGS) entry which is preliminary data.</text>
</comment>
<evidence type="ECO:0000256" key="6">
    <source>
        <dbReference type="SAM" id="Phobius"/>
    </source>
</evidence>
<dbReference type="AlphaFoldDB" id="A0A7V8JP12"/>
<evidence type="ECO:0000256" key="3">
    <source>
        <dbReference type="ARBA" id="ARBA00022692"/>
    </source>
</evidence>
<proteinExistence type="predicted"/>
<comment type="subcellular location">
    <subcellularLocation>
        <location evidence="1">Cell membrane</location>
        <topology evidence="1">Multi-pass membrane protein</topology>
    </subcellularLocation>
</comment>
<dbReference type="EMBL" id="WNDQ01000062">
    <property type="protein sequence ID" value="KAF1019178.1"/>
    <property type="molecule type" value="Genomic_DNA"/>
</dbReference>
<sequence>MNSPSDKSASPRLSSTGFQALVALAIAFGVVPFVATGYWFDAILTPFLALSLAAVGLNLLTGYAGQLSLGTAAFMAVGAFAAYNFNLRLPGLPLLASIALAGLAARPSAWCLACPACGCVASIWRCPRWPRSSLCSGR</sequence>
<organism evidence="7 8">
    <name type="scientific">Paracidovorax wautersii</name>
    <dbReference type="NCBI Taxonomy" id="1177982"/>
    <lineage>
        <taxon>Bacteria</taxon>
        <taxon>Pseudomonadati</taxon>
        <taxon>Pseudomonadota</taxon>
        <taxon>Betaproteobacteria</taxon>
        <taxon>Burkholderiales</taxon>
        <taxon>Comamonadaceae</taxon>
        <taxon>Paracidovorax</taxon>
    </lineage>
</organism>
<feature type="transmembrane region" description="Helical" evidence="6">
    <location>
        <begin position="67"/>
        <end position="85"/>
    </location>
</feature>
<dbReference type="PANTHER" id="PTHR30482">
    <property type="entry name" value="HIGH-AFFINITY BRANCHED-CHAIN AMINO ACID TRANSPORT SYSTEM PERMEASE"/>
    <property type="match status" value="1"/>
</dbReference>
<keyword evidence="5 6" id="KW-0472">Membrane</keyword>
<name>A0A7V8JP12_9BURK</name>
<reference evidence="8" key="1">
    <citation type="journal article" date="2020" name="MBio">
        <title>Horizontal gene transfer to a defensive symbiont with a reduced genome amongst a multipartite beetle microbiome.</title>
        <authorList>
            <person name="Waterworth S.C."/>
            <person name="Florez L.V."/>
            <person name="Rees E.R."/>
            <person name="Hertweck C."/>
            <person name="Kaltenpoth M."/>
            <person name="Kwan J.C."/>
        </authorList>
    </citation>
    <scope>NUCLEOTIDE SEQUENCE [LARGE SCALE GENOMIC DNA]</scope>
</reference>
<keyword evidence="3 6" id="KW-0812">Transmembrane</keyword>
<evidence type="ECO:0000256" key="4">
    <source>
        <dbReference type="ARBA" id="ARBA00022989"/>
    </source>
</evidence>
<accession>A0A7V8JP12</accession>
<dbReference type="Proteomes" id="UP000461670">
    <property type="component" value="Unassembled WGS sequence"/>
</dbReference>
<evidence type="ECO:0000313" key="8">
    <source>
        <dbReference type="Proteomes" id="UP000461670"/>
    </source>
</evidence>
<dbReference type="GO" id="GO:0005886">
    <property type="term" value="C:plasma membrane"/>
    <property type="evidence" value="ECO:0007669"/>
    <property type="project" value="UniProtKB-SubCell"/>
</dbReference>
<dbReference type="GO" id="GO:0015658">
    <property type="term" value="F:branched-chain amino acid transmembrane transporter activity"/>
    <property type="evidence" value="ECO:0007669"/>
    <property type="project" value="InterPro"/>
</dbReference>
<keyword evidence="2" id="KW-1003">Cell membrane</keyword>